<gene>
    <name evidence="8" type="ORF">SAMN05444487_104234</name>
</gene>
<protein>
    <submittedName>
        <fullName evidence="8">Major Facilitator Superfamily protein</fullName>
    </submittedName>
</protein>
<feature type="transmembrane region" description="Helical" evidence="7">
    <location>
        <begin position="101"/>
        <end position="119"/>
    </location>
</feature>
<feature type="transmembrane region" description="Helical" evidence="7">
    <location>
        <begin position="170"/>
        <end position="191"/>
    </location>
</feature>
<feature type="transmembrane region" description="Helical" evidence="7">
    <location>
        <begin position="294"/>
        <end position="310"/>
    </location>
</feature>
<dbReference type="AlphaFoldDB" id="A0A1H2UV45"/>
<evidence type="ECO:0000313" key="9">
    <source>
        <dbReference type="Proteomes" id="UP000198534"/>
    </source>
</evidence>
<dbReference type="InterPro" id="IPR011701">
    <property type="entry name" value="MFS"/>
</dbReference>
<feature type="transmembrane region" description="Helical" evidence="7">
    <location>
        <begin position="14"/>
        <end position="38"/>
    </location>
</feature>
<comment type="subcellular location">
    <subcellularLocation>
        <location evidence="1">Cell membrane</location>
        <topology evidence="1">Multi-pass membrane protein</topology>
    </subcellularLocation>
</comment>
<keyword evidence="2" id="KW-0813">Transport</keyword>
<dbReference type="EMBL" id="FNNQ01000004">
    <property type="protein sequence ID" value="SDW59925.1"/>
    <property type="molecule type" value="Genomic_DNA"/>
</dbReference>
<dbReference type="InterPro" id="IPR022324">
    <property type="entry name" value="Bacilysin_exporter_BacE_put"/>
</dbReference>
<evidence type="ECO:0000256" key="2">
    <source>
        <dbReference type="ARBA" id="ARBA00022448"/>
    </source>
</evidence>
<proteinExistence type="predicted"/>
<feature type="transmembrane region" description="Helical" evidence="7">
    <location>
        <begin position="44"/>
        <end position="64"/>
    </location>
</feature>
<dbReference type="Pfam" id="PF07690">
    <property type="entry name" value="MFS_1"/>
    <property type="match status" value="1"/>
</dbReference>
<keyword evidence="3" id="KW-1003">Cell membrane</keyword>
<keyword evidence="9" id="KW-1185">Reference proteome</keyword>
<keyword evidence="5 7" id="KW-1133">Transmembrane helix</keyword>
<feature type="transmembrane region" description="Helical" evidence="7">
    <location>
        <begin position="259"/>
        <end position="282"/>
    </location>
</feature>
<dbReference type="PRINTS" id="PR01988">
    <property type="entry name" value="EXPORTERBACE"/>
</dbReference>
<feature type="transmembrane region" description="Helical" evidence="7">
    <location>
        <begin position="316"/>
        <end position="337"/>
    </location>
</feature>
<reference evidence="8 9" key="1">
    <citation type="submission" date="2016-10" db="EMBL/GenBank/DDBJ databases">
        <authorList>
            <person name="de Groot N.N."/>
        </authorList>
    </citation>
    <scope>NUCLEOTIDE SEQUENCE [LARGE SCALE GENOMIC DNA]</scope>
    <source>
        <strain evidence="8 9">DSM 45610</strain>
    </source>
</reference>
<accession>A0A1H2UV45</accession>
<dbReference type="CDD" id="cd06173">
    <property type="entry name" value="MFS_MefA_like"/>
    <property type="match status" value="1"/>
</dbReference>
<dbReference type="PANTHER" id="PTHR43266">
    <property type="entry name" value="MACROLIDE-EFFLUX PROTEIN"/>
    <property type="match status" value="1"/>
</dbReference>
<sequence length="403" mass="45372">MLTLLKMNKPFRHLISGAFFSSIGDAIMAVGILVAIYQQTHSPVAISWLTLAQVLPFLIISLYAGVQVDQLNPKKTLMISDLLRFIILIILFFLWDLNYVGLIGIYVVVFLIYSVSTFFDPSSLVVLKSVVEEPEELLVANSVKQMIIDFSKIAGALIGGAIASSFDIKWIFIINAFSYLISLIFISFIVYERKMQKSSKKLNIRKELKSGWKYIAKKASLDLKKSIYYIVIINIPISILTIQMTLISQRSTIFQPGNYLGLMNSLYMGGSVLGSITIGVLLKKTKINLHHIPLLIFIYSLLTLIPTILFNEIITLLSFFLIGLMAVVIQIIINSIYQREVPNEFMGRVSSFRSMILRIPPPLLSAIYGVMVQYIGLTLATLIITLFSILSLYILLINKDDNY</sequence>
<dbReference type="Gene3D" id="1.20.1250.20">
    <property type="entry name" value="MFS general substrate transporter like domains"/>
    <property type="match status" value="1"/>
</dbReference>
<feature type="transmembrane region" description="Helical" evidence="7">
    <location>
        <begin position="349"/>
        <end position="368"/>
    </location>
</feature>
<dbReference type="GO" id="GO:0005886">
    <property type="term" value="C:plasma membrane"/>
    <property type="evidence" value="ECO:0007669"/>
    <property type="project" value="UniProtKB-SubCell"/>
</dbReference>
<dbReference type="GO" id="GO:0022857">
    <property type="term" value="F:transmembrane transporter activity"/>
    <property type="evidence" value="ECO:0007669"/>
    <property type="project" value="InterPro"/>
</dbReference>
<evidence type="ECO:0000256" key="5">
    <source>
        <dbReference type="ARBA" id="ARBA00022989"/>
    </source>
</evidence>
<dbReference type="PANTHER" id="PTHR43266:SF2">
    <property type="entry name" value="MAJOR FACILITATOR SUPERFAMILY (MFS) PROFILE DOMAIN-CONTAINING PROTEIN"/>
    <property type="match status" value="1"/>
</dbReference>
<keyword evidence="4 7" id="KW-0812">Transmembrane</keyword>
<feature type="transmembrane region" description="Helical" evidence="7">
    <location>
        <begin position="227"/>
        <end position="247"/>
    </location>
</feature>
<dbReference type="STRING" id="1048340.SAMN05444487_104234"/>
<dbReference type="RefSeq" id="WP_091737703.1">
    <property type="nucleotide sequence ID" value="NZ_FNNQ01000004.1"/>
</dbReference>
<evidence type="ECO:0000256" key="1">
    <source>
        <dbReference type="ARBA" id="ARBA00004651"/>
    </source>
</evidence>
<organism evidence="8 9">
    <name type="scientific">Marininema mesophilum</name>
    <dbReference type="NCBI Taxonomy" id="1048340"/>
    <lineage>
        <taxon>Bacteria</taxon>
        <taxon>Bacillati</taxon>
        <taxon>Bacillota</taxon>
        <taxon>Bacilli</taxon>
        <taxon>Bacillales</taxon>
        <taxon>Thermoactinomycetaceae</taxon>
        <taxon>Marininema</taxon>
    </lineage>
</organism>
<evidence type="ECO:0000256" key="3">
    <source>
        <dbReference type="ARBA" id="ARBA00022475"/>
    </source>
</evidence>
<dbReference type="InterPro" id="IPR036259">
    <property type="entry name" value="MFS_trans_sf"/>
</dbReference>
<feature type="transmembrane region" description="Helical" evidence="7">
    <location>
        <begin position="76"/>
        <end position="95"/>
    </location>
</feature>
<dbReference type="SUPFAM" id="SSF103473">
    <property type="entry name" value="MFS general substrate transporter"/>
    <property type="match status" value="1"/>
</dbReference>
<dbReference type="Proteomes" id="UP000198534">
    <property type="component" value="Unassembled WGS sequence"/>
</dbReference>
<evidence type="ECO:0000256" key="7">
    <source>
        <dbReference type="SAM" id="Phobius"/>
    </source>
</evidence>
<feature type="transmembrane region" description="Helical" evidence="7">
    <location>
        <begin position="374"/>
        <end position="396"/>
    </location>
</feature>
<name>A0A1H2UV45_9BACL</name>
<evidence type="ECO:0000313" key="8">
    <source>
        <dbReference type="EMBL" id="SDW59925.1"/>
    </source>
</evidence>
<evidence type="ECO:0000256" key="6">
    <source>
        <dbReference type="ARBA" id="ARBA00023136"/>
    </source>
</evidence>
<dbReference type="OrthoDB" id="9775268at2"/>
<keyword evidence="6 7" id="KW-0472">Membrane</keyword>
<evidence type="ECO:0000256" key="4">
    <source>
        <dbReference type="ARBA" id="ARBA00022692"/>
    </source>
</evidence>